<keyword evidence="1" id="KW-0812">Transmembrane</keyword>
<dbReference type="InParanoid" id="M1DEV5"/>
<keyword evidence="3" id="KW-1185">Reference proteome</keyword>
<dbReference type="EnsemblPlants" id="PGSC0003DMT400087926">
    <property type="protein sequence ID" value="PGSC0003DMT400087926"/>
    <property type="gene ID" value="PGSC0003DMG400037497"/>
</dbReference>
<dbReference type="PaxDb" id="4113-PGSC0003DMT400087926"/>
<reference evidence="3" key="1">
    <citation type="journal article" date="2011" name="Nature">
        <title>Genome sequence and analysis of the tuber crop potato.</title>
        <authorList>
            <consortium name="The Potato Genome Sequencing Consortium"/>
        </authorList>
    </citation>
    <scope>NUCLEOTIDE SEQUENCE [LARGE SCALE GENOMIC DNA]</scope>
    <source>
        <strain evidence="3">cv. DM1-3 516 R44</strain>
    </source>
</reference>
<dbReference type="Proteomes" id="UP000011115">
    <property type="component" value="Unassembled WGS sequence"/>
</dbReference>
<evidence type="ECO:0000313" key="2">
    <source>
        <dbReference type="EnsemblPlants" id="PGSC0003DMT400087926"/>
    </source>
</evidence>
<reference evidence="2" key="2">
    <citation type="submission" date="2015-06" db="UniProtKB">
        <authorList>
            <consortium name="EnsemblPlants"/>
        </authorList>
    </citation>
    <scope>IDENTIFICATION</scope>
    <source>
        <strain evidence="2">DM1-3 516 R44</strain>
    </source>
</reference>
<dbReference type="Gramene" id="PGSC0003DMT400087926">
    <property type="protein sequence ID" value="PGSC0003DMT400087926"/>
    <property type="gene ID" value="PGSC0003DMG400037497"/>
</dbReference>
<feature type="transmembrane region" description="Helical" evidence="1">
    <location>
        <begin position="155"/>
        <end position="178"/>
    </location>
</feature>
<keyword evidence="1" id="KW-1133">Transmembrane helix</keyword>
<name>M1DEV5_SOLTU</name>
<keyword evidence="1" id="KW-0472">Membrane</keyword>
<dbReference type="AlphaFoldDB" id="M1DEV5"/>
<evidence type="ECO:0000256" key="1">
    <source>
        <dbReference type="SAM" id="Phobius"/>
    </source>
</evidence>
<evidence type="ECO:0000313" key="3">
    <source>
        <dbReference type="Proteomes" id="UP000011115"/>
    </source>
</evidence>
<proteinExistence type="predicted"/>
<sequence>MMDIVWHSLLMKVNRPLIPIYRERDDDEIEATGESKNATKKEAEVTQKVVPMTRPQPPFLQRLVKKTEEGKYRRFITMLKQLSINVLLIETLDQMLGYEKFMKDLVTKKRAVSFDNDEKLEHSSVIATRYQHTGTKGEVRPFGDSPSGLGDPQAFIFFVLFTIFVPFCEVVSMLSFNLQIPET</sequence>
<protein>
    <submittedName>
        <fullName evidence="2">Integrase core domain containing protein</fullName>
    </submittedName>
</protein>
<accession>M1DEV5</accession>
<dbReference type="STRING" id="4113.M1DEV5"/>
<organism evidence="2 3">
    <name type="scientific">Solanum tuberosum</name>
    <name type="common">Potato</name>
    <dbReference type="NCBI Taxonomy" id="4113"/>
    <lineage>
        <taxon>Eukaryota</taxon>
        <taxon>Viridiplantae</taxon>
        <taxon>Streptophyta</taxon>
        <taxon>Embryophyta</taxon>
        <taxon>Tracheophyta</taxon>
        <taxon>Spermatophyta</taxon>
        <taxon>Magnoliopsida</taxon>
        <taxon>eudicotyledons</taxon>
        <taxon>Gunneridae</taxon>
        <taxon>Pentapetalae</taxon>
        <taxon>asterids</taxon>
        <taxon>lamiids</taxon>
        <taxon>Solanales</taxon>
        <taxon>Solanaceae</taxon>
        <taxon>Solanoideae</taxon>
        <taxon>Solaneae</taxon>
        <taxon>Solanum</taxon>
    </lineage>
</organism>
<dbReference type="HOGENOM" id="CLU_1477587_0_0_1"/>